<protein>
    <submittedName>
        <fullName evidence="2">Tn3 family transposase ISBusp1</fullName>
    </submittedName>
</protein>
<dbReference type="InterPro" id="IPR025296">
    <property type="entry name" value="DUF4158"/>
</dbReference>
<dbReference type="AlphaFoldDB" id="A0A6S7BNV4"/>
<feature type="domain" description="DUF4158" evidence="1">
    <location>
        <begin position="12"/>
        <end position="171"/>
    </location>
</feature>
<evidence type="ECO:0000313" key="2">
    <source>
        <dbReference type="EMBL" id="CAB3807830.1"/>
    </source>
</evidence>
<evidence type="ECO:0000259" key="1">
    <source>
        <dbReference type="Pfam" id="PF13700"/>
    </source>
</evidence>
<dbReference type="Proteomes" id="UP000494365">
    <property type="component" value="Unassembled WGS sequence"/>
</dbReference>
<reference evidence="2 3" key="1">
    <citation type="submission" date="2020-04" db="EMBL/GenBank/DDBJ databases">
        <authorList>
            <person name="De Canck E."/>
        </authorList>
    </citation>
    <scope>NUCLEOTIDE SEQUENCE [LARGE SCALE GENOMIC DNA]</scope>
    <source>
        <strain evidence="2 3">LMG 28614</strain>
    </source>
</reference>
<accession>A0A6S7BNV4</accession>
<sequence length="255" mass="30049">MEHWRQAYLGMRSIPHTLNEFELAAFFTFSSKERALINTRRRHLYRFALALHIGFVRMSGCTLDACRYVPRNLWQHLGRQLGIESPDLGTMTALYDGHTDTLFEHQVCAYQARGFGPMTEHQRRYVMRWLKSALSGRQDRNGLLHELKRWLYEHRILLPRDRTLRELIVQVIRDVEAEFTGELMQALGEATLDRWGQLLPKPHGEALSLQQWRWSVPLRNSTRQMSDLFRKVDLLVELGVQTKWPETCNEAIVRH</sequence>
<dbReference type="EMBL" id="CADIKK010000053">
    <property type="protein sequence ID" value="CAB3807830.1"/>
    <property type="molecule type" value="Genomic_DNA"/>
</dbReference>
<name>A0A6S7BNV4_9BURK</name>
<dbReference type="Pfam" id="PF13700">
    <property type="entry name" value="DUF4158"/>
    <property type="match status" value="1"/>
</dbReference>
<organism evidence="2 3">
    <name type="scientific">Paraburkholderia ultramafica</name>
    <dbReference type="NCBI Taxonomy" id="1544867"/>
    <lineage>
        <taxon>Bacteria</taxon>
        <taxon>Pseudomonadati</taxon>
        <taxon>Pseudomonadota</taxon>
        <taxon>Betaproteobacteria</taxon>
        <taxon>Burkholderiales</taxon>
        <taxon>Burkholderiaceae</taxon>
        <taxon>Paraburkholderia</taxon>
    </lineage>
</organism>
<evidence type="ECO:0000313" key="3">
    <source>
        <dbReference type="Proteomes" id="UP000494365"/>
    </source>
</evidence>
<proteinExistence type="predicted"/>
<gene>
    <name evidence="2" type="ORF">LMG28614_06678</name>
</gene>
<keyword evidence="3" id="KW-1185">Reference proteome</keyword>